<feature type="domain" description="Prokaryotic-type class I peptide chain release factors" evidence="2">
    <location>
        <begin position="2"/>
        <end position="125"/>
    </location>
</feature>
<protein>
    <submittedName>
        <fullName evidence="3">Aminoacyl-tRNA hydrolase</fullName>
        <ecNumber evidence="3">3.1.1.29</ecNumber>
    </submittedName>
</protein>
<dbReference type="InterPro" id="IPR000352">
    <property type="entry name" value="Pep_chain_release_fac_I"/>
</dbReference>
<feature type="compositionally biased region" description="Basic residues" evidence="1">
    <location>
        <begin position="104"/>
        <end position="122"/>
    </location>
</feature>
<dbReference type="GO" id="GO:0004045">
    <property type="term" value="F:peptidyl-tRNA hydrolase activity"/>
    <property type="evidence" value="ECO:0007669"/>
    <property type="project" value="UniProtKB-EC"/>
</dbReference>
<name>A0ABR6XYE1_9FLAO</name>
<dbReference type="PANTHER" id="PTHR47814:SF1">
    <property type="entry name" value="PEPTIDYL-TRNA HYDROLASE ARFB"/>
    <property type="match status" value="1"/>
</dbReference>
<dbReference type="Gene3D" id="3.30.160.20">
    <property type="match status" value="1"/>
</dbReference>
<accession>A0ABR6XYE1</accession>
<sequence length="134" mass="15488">MDVKLLKSELTYKYVRSSGSGGQNVNKVSSKAELYFNVETSQVFNDDEKLKLTEFFNNRLNKDGVLVLACDESRSQFRNKAIVTQRFLELIDEGLKEEKERKSTKVPKAVKRKRLASKRKNSEKKANRKKPDID</sequence>
<dbReference type="NCBIfam" id="NF006718">
    <property type="entry name" value="PRK09256.1"/>
    <property type="match status" value="1"/>
</dbReference>
<evidence type="ECO:0000313" key="3">
    <source>
        <dbReference type="EMBL" id="MBC3845513.1"/>
    </source>
</evidence>
<evidence type="ECO:0000259" key="2">
    <source>
        <dbReference type="Pfam" id="PF00472"/>
    </source>
</evidence>
<proteinExistence type="predicted"/>
<dbReference type="RefSeq" id="WP_186844622.1">
    <property type="nucleotide sequence ID" value="NZ_JACOME010000001.1"/>
</dbReference>
<comment type="caution">
    <text evidence="3">The sequence shown here is derived from an EMBL/GenBank/DDBJ whole genome shotgun (WGS) entry which is preliminary data.</text>
</comment>
<dbReference type="EMBL" id="JACOME010000001">
    <property type="protein sequence ID" value="MBC3845513.1"/>
    <property type="molecule type" value="Genomic_DNA"/>
</dbReference>
<dbReference type="EC" id="3.1.1.29" evidence="3"/>
<dbReference type="PANTHER" id="PTHR47814">
    <property type="entry name" value="PEPTIDYL-TRNA HYDROLASE ARFB"/>
    <property type="match status" value="1"/>
</dbReference>
<reference evidence="3 4" key="1">
    <citation type="submission" date="2020-08" db="EMBL/GenBank/DDBJ databases">
        <title>Winogradskyella ouciana sp. nov., isolated from the hadal seawater of the Mariana Trench.</title>
        <authorList>
            <person name="He X."/>
        </authorList>
    </citation>
    <scope>NUCLEOTIDE SEQUENCE [LARGE SCALE GENOMIC DNA]</scope>
    <source>
        <strain evidence="3 4">KCTC 22026</strain>
    </source>
</reference>
<evidence type="ECO:0000256" key="1">
    <source>
        <dbReference type="SAM" id="MobiDB-lite"/>
    </source>
</evidence>
<dbReference type="Proteomes" id="UP000607435">
    <property type="component" value="Unassembled WGS sequence"/>
</dbReference>
<gene>
    <name evidence="3" type="primary">arfB</name>
    <name evidence="3" type="ORF">H6H04_03890</name>
</gene>
<dbReference type="SUPFAM" id="SSF110916">
    <property type="entry name" value="Peptidyl-tRNA hydrolase domain-like"/>
    <property type="match status" value="1"/>
</dbReference>
<feature type="compositionally biased region" description="Basic and acidic residues" evidence="1">
    <location>
        <begin position="123"/>
        <end position="134"/>
    </location>
</feature>
<dbReference type="Pfam" id="PF00472">
    <property type="entry name" value="RF-1"/>
    <property type="match status" value="1"/>
</dbReference>
<evidence type="ECO:0000313" key="4">
    <source>
        <dbReference type="Proteomes" id="UP000607435"/>
    </source>
</evidence>
<organism evidence="3 4">
    <name type="scientific">Winogradskyella echinorum</name>
    <dbReference type="NCBI Taxonomy" id="538189"/>
    <lineage>
        <taxon>Bacteria</taxon>
        <taxon>Pseudomonadati</taxon>
        <taxon>Bacteroidota</taxon>
        <taxon>Flavobacteriia</taxon>
        <taxon>Flavobacteriales</taxon>
        <taxon>Flavobacteriaceae</taxon>
        <taxon>Winogradskyella</taxon>
    </lineage>
</organism>
<feature type="region of interest" description="Disordered" evidence="1">
    <location>
        <begin position="98"/>
        <end position="134"/>
    </location>
</feature>
<keyword evidence="4" id="KW-1185">Reference proteome</keyword>
<keyword evidence="3" id="KW-0378">Hydrolase</keyword>